<evidence type="ECO:0000256" key="1">
    <source>
        <dbReference type="ARBA" id="ARBA00004651"/>
    </source>
</evidence>
<comment type="subcellular location">
    <subcellularLocation>
        <location evidence="1">Cell membrane</location>
        <topology evidence="1">Multi-pass membrane protein</topology>
    </subcellularLocation>
</comment>
<dbReference type="PANTHER" id="PTHR34299:SF1">
    <property type="entry name" value="DIACYLGLYCEROL KINASE"/>
    <property type="match status" value="1"/>
</dbReference>
<keyword evidence="9" id="KW-0067">ATP-binding</keyword>
<evidence type="ECO:0000256" key="6">
    <source>
        <dbReference type="ARBA" id="ARBA00022692"/>
    </source>
</evidence>
<keyword evidence="12 15" id="KW-0472">Membrane</keyword>
<gene>
    <name evidence="16" type="ORF">N1F79_22090</name>
</gene>
<keyword evidence="5" id="KW-0808">Transferase</keyword>
<evidence type="ECO:0000256" key="12">
    <source>
        <dbReference type="ARBA" id="ARBA00023136"/>
    </source>
</evidence>
<keyword evidence="8 16" id="KW-0418">Kinase</keyword>
<name>A0ABU7XYM0_9FLAO</name>
<feature type="transmembrane region" description="Helical" evidence="15">
    <location>
        <begin position="34"/>
        <end position="51"/>
    </location>
</feature>
<evidence type="ECO:0000313" key="16">
    <source>
        <dbReference type="EMBL" id="MEF3835832.1"/>
    </source>
</evidence>
<comment type="caution">
    <text evidence="16">The sequence shown here is derived from an EMBL/GenBank/DDBJ whole genome shotgun (WGS) entry which is preliminary data.</text>
</comment>
<protein>
    <submittedName>
        <fullName evidence="16">Diacylglycerol kinase family protein</fullName>
    </submittedName>
</protein>
<dbReference type="RefSeq" id="WP_303308111.1">
    <property type="nucleotide sequence ID" value="NZ_JAODOP010000004.1"/>
</dbReference>
<keyword evidence="11" id="KW-0443">Lipid metabolism</keyword>
<dbReference type="PANTHER" id="PTHR34299">
    <property type="entry name" value="DIACYLGLYCEROL KINASE"/>
    <property type="match status" value="1"/>
</dbReference>
<sequence>MTKKDSFVVNRFKSIGYAFKGALLLLKTEASIKIQFAIAVILTFAGFYYEISVTEWLIQLLCIGVVMSIEGVNTAIEAIADFIHPEHHNKIGLIKDIAAGAVFIASIFAIIVGFIIYIPKIF</sequence>
<evidence type="ECO:0000313" key="17">
    <source>
        <dbReference type="Proteomes" id="UP001337305"/>
    </source>
</evidence>
<keyword evidence="10 15" id="KW-1133">Transmembrane helix</keyword>
<evidence type="ECO:0000256" key="9">
    <source>
        <dbReference type="ARBA" id="ARBA00022840"/>
    </source>
</evidence>
<dbReference type="CDD" id="cd14265">
    <property type="entry name" value="UDPK_IM_like"/>
    <property type="match status" value="1"/>
</dbReference>
<evidence type="ECO:0000256" key="7">
    <source>
        <dbReference type="ARBA" id="ARBA00022741"/>
    </source>
</evidence>
<evidence type="ECO:0000256" key="11">
    <source>
        <dbReference type="ARBA" id="ARBA00023098"/>
    </source>
</evidence>
<dbReference type="InterPro" id="IPR033717">
    <property type="entry name" value="UDPK"/>
</dbReference>
<evidence type="ECO:0000256" key="14">
    <source>
        <dbReference type="ARBA" id="ARBA00023264"/>
    </source>
</evidence>
<feature type="transmembrane region" description="Helical" evidence="15">
    <location>
        <begin position="97"/>
        <end position="118"/>
    </location>
</feature>
<comment type="similarity">
    <text evidence="2">Belongs to the bacterial diacylglycerol kinase family.</text>
</comment>
<keyword evidence="6 15" id="KW-0812">Transmembrane</keyword>
<accession>A0ABU7XYM0</accession>
<keyword evidence="13" id="KW-0594">Phospholipid biosynthesis</keyword>
<dbReference type="Proteomes" id="UP001337305">
    <property type="component" value="Unassembled WGS sequence"/>
</dbReference>
<dbReference type="InterPro" id="IPR000829">
    <property type="entry name" value="DAGK"/>
</dbReference>
<dbReference type="EMBL" id="JAODOP010000004">
    <property type="protein sequence ID" value="MEF3835832.1"/>
    <property type="molecule type" value="Genomic_DNA"/>
</dbReference>
<keyword evidence="3" id="KW-1003">Cell membrane</keyword>
<dbReference type="Gene3D" id="1.10.287.3610">
    <property type="match status" value="1"/>
</dbReference>
<organism evidence="16 17">
    <name type="scientific">Flavivirga spongiicola</name>
    <dbReference type="NCBI Taxonomy" id="421621"/>
    <lineage>
        <taxon>Bacteria</taxon>
        <taxon>Pseudomonadati</taxon>
        <taxon>Bacteroidota</taxon>
        <taxon>Flavobacteriia</taxon>
        <taxon>Flavobacteriales</taxon>
        <taxon>Flavobacteriaceae</taxon>
        <taxon>Flavivirga</taxon>
    </lineage>
</organism>
<reference evidence="16 17" key="1">
    <citation type="submission" date="2022-09" db="EMBL/GenBank/DDBJ databases">
        <title>Genome sequencing of Flavivirga sp. MEBiC05379.</title>
        <authorList>
            <person name="Oh H.-M."/>
            <person name="Kwon K.K."/>
            <person name="Park M.J."/>
            <person name="Yang S.-H."/>
        </authorList>
    </citation>
    <scope>NUCLEOTIDE SEQUENCE [LARGE SCALE GENOMIC DNA]</scope>
    <source>
        <strain evidence="16 17">MEBiC05379</strain>
    </source>
</reference>
<proteinExistence type="inferred from homology"/>
<evidence type="ECO:0000256" key="10">
    <source>
        <dbReference type="ARBA" id="ARBA00022989"/>
    </source>
</evidence>
<evidence type="ECO:0000256" key="4">
    <source>
        <dbReference type="ARBA" id="ARBA00022516"/>
    </source>
</evidence>
<keyword evidence="17" id="KW-1185">Reference proteome</keyword>
<keyword evidence="4" id="KW-0444">Lipid biosynthesis</keyword>
<evidence type="ECO:0000256" key="3">
    <source>
        <dbReference type="ARBA" id="ARBA00022475"/>
    </source>
</evidence>
<keyword evidence="7" id="KW-0547">Nucleotide-binding</keyword>
<dbReference type="GO" id="GO:0016301">
    <property type="term" value="F:kinase activity"/>
    <property type="evidence" value="ECO:0007669"/>
    <property type="project" value="UniProtKB-KW"/>
</dbReference>
<dbReference type="InterPro" id="IPR036945">
    <property type="entry name" value="DAGK_sf"/>
</dbReference>
<keyword evidence="14" id="KW-1208">Phospholipid metabolism</keyword>
<evidence type="ECO:0000256" key="13">
    <source>
        <dbReference type="ARBA" id="ARBA00023209"/>
    </source>
</evidence>
<evidence type="ECO:0000256" key="2">
    <source>
        <dbReference type="ARBA" id="ARBA00005967"/>
    </source>
</evidence>
<dbReference type="Pfam" id="PF01219">
    <property type="entry name" value="DAGK_prokar"/>
    <property type="match status" value="1"/>
</dbReference>
<evidence type="ECO:0000256" key="8">
    <source>
        <dbReference type="ARBA" id="ARBA00022777"/>
    </source>
</evidence>
<evidence type="ECO:0000256" key="15">
    <source>
        <dbReference type="SAM" id="Phobius"/>
    </source>
</evidence>
<evidence type="ECO:0000256" key="5">
    <source>
        <dbReference type="ARBA" id="ARBA00022679"/>
    </source>
</evidence>